<accession>A0ABT7P396</accession>
<proteinExistence type="predicted"/>
<dbReference type="RefSeq" id="WP_289114863.1">
    <property type="nucleotide sequence ID" value="NZ_JASZZX010000016.1"/>
</dbReference>
<name>A0ABT7P396_MYCIT</name>
<reference evidence="2" key="2">
    <citation type="submission" date="2023-06" db="EMBL/GenBank/DDBJ databases">
        <title>Itaconate inhibition of nontuberculous mycobacteria.</title>
        <authorList>
            <person name="Spilker T."/>
        </authorList>
    </citation>
    <scope>NUCLEOTIDE SEQUENCE [LARGE SCALE GENOMIC DNA]</scope>
    <source>
        <strain evidence="2">FLAC1071</strain>
    </source>
</reference>
<protein>
    <submittedName>
        <fullName evidence="1">Uncharacterized protein</fullName>
    </submittedName>
</protein>
<organism evidence="1 2">
    <name type="scientific">Mycobacterium intracellulare subsp. chimaera</name>
    <dbReference type="NCBI Taxonomy" id="222805"/>
    <lineage>
        <taxon>Bacteria</taxon>
        <taxon>Bacillati</taxon>
        <taxon>Actinomycetota</taxon>
        <taxon>Actinomycetes</taxon>
        <taxon>Mycobacteriales</taxon>
        <taxon>Mycobacteriaceae</taxon>
        <taxon>Mycobacterium</taxon>
        <taxon>Mycobacterium avium complex (MAC)</taxon>
    </lineage>
</organism>
<keyword evidence="2" id="KW-1185">Reference proteome</keyword>
<evidence type="ECO:0000313" key="1">
    <source>
        <dbReference type="EMBL" id="MDM3927732.1"/>
    </source>
</evidence>
<evidence type="ECO:0000313" key="2">
    <source>
        <dbReference type="Proteomes" id="UP001529272"/>
    </source>
</evidence>
<dbReference type="Proteomes" id="UP001529272">
    <property type="component" value="Unassembled WGS sequence"/>
</dbReference>
<gene>
    <name evidence="1" type="ORF">QRB35_17110</name>
</gene>
<dbReference type="EMBL" id="JASZZX010000016">
    <property type="protein sequence ID" value="MDM3927732.1"/>
    <property type="molecule type" value="Genomic_DNA"/>
</dbReference>
<sequence length="96" mass="11315">MRRHALTTTGEIVDCTTYSTYSTYCVNLTARFLDPEFREPRWIRRNYVFSRMPTTAAQFAATAHGNGTTVTVYRNRRGSWYGLDIADDHLTWLQWW</sequence>
<comment type="caution">
    <text evidence="1">The sequence shown here is derived from an EMBL/GenBank/DDBJ whole genome shotgun (WGS) entry which is preliminary data.</text>
</comment>
<reference evidence="1 2" key="1">
    <citation type="submission" date="2023-06" db="EMBL/GenBank/DDBJ databases">
        <title>Itaconate inhibition of nontuberculous mycobacteria.</title>
        <authorList>
            <person name="Breen P."/>
            <person name="Zimbric M."/>
            <person name="Caverly L."/>
        </authorList>
    </citation>
    <scope>NUCLEOTIDE SEQUENCE [LARGE SCALE GENOMIC DNA]</scope>
    <source>
        <strain evidence="1 2">FLAC1071</strain>
    </source>
</reference>